<protein>
    <submittedName>
        <fullName evidence="9">DUF4982 domain-containing protein</fullName>
    </submittedName>
</protein>
<organism evidence="9 10">
    <name type="scientific">Hymenobacter setariae</name>
    <dbReference type="NCBI Taxonomy" id="2594794"/>
    <lineage>
        <taxon>Bacteria</taxon>
        <taxon>Pseudomonadati</taxon>
        <taxon>Bacteroidota</taxon>
        <taxon>Cytophagia</taxon>
        <taxon>Cytophagales</taxon>
        <taxon>Hymenobacteraceae</taxon>
        <taxon>Hymenobacter</taxon>
    </lineage>
</organism>
<dbReference type="GO" id="GO:0004553">
    <property type="term" value="F:hydrolase activity, hydrolyzing O-glycosyl compounds"/>
    <property type="evidence" value="ECO:0007669"/>
    <property type="project" value="InterPro"/>
</dbReference>
<dbReference type="PROSITE" id="PS00608">
    <property type="entry name" value="GLYCOSYL_HYDROL_F2_2"/>
    <property type="match status" value="1"/>
</dbReference>
<keyword evidence="2" id="KW-0378">Hydrolase</keyword>
<dbReference type="InterPro" id="IPR006101">
    <property type="entry name" value="Glyco_hydro_2"/>
</dbReference>
<gene>
    <name evidence="9" type="ORF">FNT36_00315</name>
</gene>
<dbReference type="PANTHER" id="PTHR42732">
    <property type="entry name" value="BETA-GALACTOSIDASE"/>
    <property type="match status" value="1"/>
</dbReference>
<dbReference type="InterPro" id="IPR006104">
    <property type="entry name" value="Glyco_hydro_2_N"/>
</dbReference>
<dbReference type="Pfam" id="PF16355">
    <property type="entry name" value="DUF4982"/>
    <property type="match status" value="1"/>
</dbReference>
<evidence type="ECO:0000259" key="8">
    <source>
        <dbReference type="Pfam" id="PF18565"/>
    </source>
</evidence>
<keyword evidence="3" id="KW-0326">Glycosidase</keyword>
<dbReference type="Pfam" id="PF00703">
    <property type="entry name" value="Glyco_hydro_2"/>
    <property type="match status" value="1"/>
</dbReference>
<dbReference type="InterPro" id="IPR006103">
    <property type="entry name" value="Glyco_hydro_2_cat"/>
</dbReference>
<dbReference type="InterPro" id="IPR013783">
    <property type="entry name" value="Ig-like_fold"/>
</dbReference>
<dbReference type="InterPro" id="IPR040605">
    <property type="entry name" value="Glyco_hydro2_dom5"/>
</dbReference>
<keyword evidence="10" id="KW-1185">Reference proteome</keyword>
<feature type="domain" description="Glycoside hydrolase family 2 immunoglobulin-like beta-sandwich" evidence="4">
    <location>
        <begin position="204"/>
        <end position="307"/>
    </location>
</feature>
<dbReference type="Pfam" id="PF02836">
    <property type="entry name" value="Glyco_hydro_2_C"/>
    <property type="match status" value="1"/>
</dbReference>
<dbReference type="InterPro" id="IPR036156">
    <property type="entry name" value="Beta-gal/glucu_dom_sf"/>
</dbReference>
<dbReference type="InterPro" id="IPR051913">
    <property type="entry name" value="GH2_Domain-Containing"/>
</dbReference>
<dbReference type="OrthoDB" id="9762066at2"/>
<dbReference type="InterPro" id="IPR006102">
    <property type="entry name" value="Ig-like_GH2"/>
</dbReference>
<accession>A0A558C1C7</accession>
<dbReference type="InterPro" id="IPR017853">
    <property type="entry name" value="GH"/>
</dbReference>
<sequence length="814" mass="89689">MTDSFSALNDYSFSHLMRFPPTLLLLLASYLFGSRLANAQRQQLLFNNDWKFHLGDVPGSQQPQAADKDWRALTLPHDWAIEGPYSEQWASATAFLPGGVGWYRKSFSVPASFRNKKVFIYFDGVYKNSEVWLNGHSLGKRPSGFASFQYELTPYLSATGSNVLAVRVDHPQVADSRWYTGSGIYRNVYLLATAPVHIRPWGVAFTTPTVSASAATGRVAVTFTNALAKATTVTVTSTLLDNKGQVVATAKQTVAAKPGTDATATLTFPIKKPALWSVDHPNLYRLRTTLGVAGQPADEVTEEVGVRTIRFDTNQGFFLNGENMKLKGLCIHDDAGALGVAVPPEVWERRLKLLKAGGCNSLRMSHNPHADYLYQLCDRLGFLVMDEAFDEWEHGKNKWVAGWNVGTPAQFGSHEYFKEWGERDLRDMVLRNRNRPSIIMWSIGNEIDYPNDPYSHEVLNTGRNPQIYGKGYLPNHPPAAEMGPIAKRLVAMAKQADSSRPITAALAGVVMSNFTDYPAALDLVGYNYQEFRYPEDHKQYPNRIIYGSENGMARDAWAAVDSNAYVSAQYLWTGIDYLGEAGKWPQRANGAGLLDMAGFPKPEYYLRQSLWTTAPMLYLVAAEAPAAGRRPRGTATWNWPAATQVRVTAYTTNEATELFLNDQSLGKKTGRQPTWDVPYTAGELSAKGYRNDKVVSEMKLQTAGAPTAIQLTPDRRTLPAKTRGLAQFEVTIVDEAGRPVPTATDEITVALTGPARLLGIENGDLANHDAPTTPRHRAHLGHLLVYVQATGAGPIGVTLTAPGLRTSKAELRAE</sequence>
<dbReference type="Proteomes" id="UP000317624">
    <property type="component" value="Unassembled WGS sequence"/>
</dbReference>
<dbReference type="PRINTS" id="PR00132">
    <property type="entry name" value="GLHYDRLASE2"/>
</dbReference>
<dbReference type="InterPro" id="IPR023232">
    <property type="entry name" value="Glyco_hydro_2_AS"/>
</dbReference>
<dbReference type="AlphaFoldDB" id="A0A558C1C7"/>
<dbReference type="InterPro" id="IPR008979">
    <property type="entry name" value="Galactose-bd-like_sf"/>
</dbReference>
<evidence type="ECO:0000313" key="10">
    <source>
        <dbReference type="Proteomes" id="UP000317624"/>
    </source>
</evidence>
<evidence type="ECO:0000313" key="9">
    <source>
        <dbReference type="EMBL" id="TVT42579.1"/>
    </source>
</evidence>
<feature type="domain" description="Glycosyl hydrolases family 2 sugar binding" evidence="6">
    <location>
        <begin position="98"/>
        <end position="193"/>
    </location>
</feature>
<reference evidence="9 10" key="1">
    <citation type="submission" date="2019-07" db="EMBL/GenBank/DDBJ databases">
        <title>Hymenobacter sp. straun FUR1 Genome sequencing and assembly.</title>
        <authorList>
            <person name="Chhetri G."/>
        </authorList>
    </citation>
    <scope>NUCLEOTIDE SEQUENCE [LARGE SCALE GENOMIC DNA]</scope>
    <source>
        <strain evidence="9 10">Fur1</strain>
    </source>
</reference>
<evidence type="ECO:0000259" key="4">
    <source>
        <dbReference type="Pfam" id="PF00703"/>
    </source>
</evidence>
<name>A0A558C1C7_9BACT</name>
<feature type="domain" description="Glycoside hydrolase family 2" evidence="8">
    <location>
        <begin position="709"/>
        <end position="809"/>
    </location>
</feature>
<proteinExistence type="inferred from homology"/>
<feature type="domain" description="DUF4982" evidence="7">
    <location>
        <begin position="644"/>
        <end position="695"/>
    </location>
</feature>
<dbReference type="Gene3D" id="2.60.40.10">
    <property type="entry name" value="Immunoglobulins"/>
    <property type="match status" value="3"/>
</dbReference>
<evidence type="ECO:0000259" key="5">
    <source>
        <dbReference type="Pfam" id="PF02836"/>
    </source>
</evidence>
<comment type="caution">
    <text evidence="9">The sequence shown here is derived from an EMBL/GenBank/DDBJ whole genome shotgun (WGS) entry which is preliminary data.</text>
</comment>
<dbReference type="PANTHER" id="PTHR42732:SF1">
    <property type="entry name" value="BETA-MANNOSIDASE"/>
    <property type="match status" value="1"/>
</dbReference>
<dbReference type="Gene3D" id="2.60.120.260">
    <property type="entry name" value="Galactose-binding domain-like"/>
    <property type="match status" value="1"/>
</dbReference>
<dbReference type="SUPFAM" id="SSF49785">
    <property type="entry name" value="Galactose-binding domain-like"/>
    <property type="match status" value="1"/>
</dbReference>
<dbReference type="Pfam" id="PF02837">
    <property type="entry name" value="Glyco_hydro_2_N"/>
    <property type="match status" value="1"/>
</dbReference>
<evidence type="ECO:0000259" key="7">
    <source>
        <dbReference type="Pfam" id="PF16355"/>
    </source>
</evidence>
<dbReference type="EMBL" id="VMRJ01000001">
    <property type="protein sequence ID" value="TVT42579.1"/>
    <property type="molecule type" value="Genomic_DNA"/>
</dbReference>
<evidence type="ECO:0000256" key="3">
    <source>
        <dbReference type="ARBA" id="ARBA00023295"/>
    </source>
</evidence>
<dbReference type="Gene3D" id="3.20.20.80">
    <property type="entry name" value="Glycosidases"/>
    <property type="match status" value="1"/>
</dbReference>
<evidence type="ECO:0000256" key="2">
    <source>
        <dbReference type="ARBA" id="ARBA00022801"/>
    </source>
</evidence>
<feature type="domain" description="Glycoside hydrolase family 2 catalytic" evidence="5">
    <location>
        <begin position="314"/>
        <end position="505"/>
    </location>
</feature>
<evidence type="ECO:0000256" key="1">
    <source>
        <dbReference type="ARBA" id="ARBA00007401"/>
    </source>
</evidence>
<dbReference type="Pfam" id="PF18565">
    <property type="entry name" value="Glyco_hydro2_C5"/>
    <property type="match status" value="1"/>
</dbReference>
<comment type="similarity">
    <text evidence="1">Belongs to the glycosyl hydrolase 2 family.</text>
</comment>
<dbReference type="InterPro" id="IPR032311">
    <property type="entry name" value="DUF4982"/>
</dbReference>
<dbReference type="SUPFAM" id="SSF51445">
    <property type="entry name" value="(Trans)glycosidases"/>
    <property type="match status" value="1"/>
</dbReference>
<dbReference type="SUPFAM" id="SSF49303">
    <property type="entry name" value="beta-Galactosidase/glucuronidase domain"/>
    <property type="match status" value="1"/>
</dbReference>
<dbReference type="GO" id="GO:0005975">
    <property type="term" value="P:carbohydrate metabolic process"/>
    <property type="evidence" value="ECO:0007669"/>
    <property type="project" value="InterPro"/>
</dbReference>
<evidence type="ECO:0000259" key="6">
    <source>
        <dbReference type="Pfam" id="PF02837"/>
    </source>
</evidence>